<gene>
    <name evidence="1" type="ORF">QAD02_011087</name>
</gene>
<proteinExistence type="predicted"/>
<comment type="caution">
    <text evidence="1">The sequence shown here is derived from an EMBL/GenBank/DDBJ whole genome shotgun (WGS) entry which is preliminary data.</text>
</comment>
<name>A0ACC2NWX6_9HYME</name>
<dbReference type="EMBL" id="CM056742">
    <property type="protein sequence ID" value="KAJ8675301.1"/>
    <property type="molecule type" value="Genomic_DNA"/>
</dbReference>
<reference evidence="1" key="1">
    <citation type="submission" date="2023-04" db="EMBL/GenBank/DDBJ databases">
        <title>A chromosome-level genome assembly of the parasitoid wasp Eretmocerus hayati.</title>
        <authorList>
            <person name="Zhong Y."/>
            <person name="Liu S."/>
            <person name="Liu Y."/>
        </authorList>
    </citation>
    <scope>NUCLEOTIDE SEQUENCE</scope>
    <source>
        <strain evidence="1">ZJU_SS_LIU_2023</strain>
    </source>
</reference>
<dbReference type="Proteomes" id="UP001239111">
    <property type="component" value="Chromosome 2"/>
</dbReference>
<evidence type="ECO:0000313" key="1">
    <source>
        <dbReference type="EMBL" id="KAJ8675301.1"/>
    </source>
</evidence>
<evidence type="ECO:0000313" key="2">
    <source>
        <dbReference type="Proteomes" id="UP001239111"/>
    </source>
</evidence>
<protein>
    <submittedName>
        <fullName evidence="1">Uncharacterized protein</fullName>
    </submittedName>
</protein>
<accession>A0ACC2NWX6</accession>
<organism evidence="1 2">
    <name type="scientific">Eretmocerus hayati</name>
    <dbReference type="NCBI Taxonomy" id="131215"/>
    <lineage>
        <taxon>Eukaryota</taxon>
        <taxon>Metazoa</taxon>
        <taxon>Ecdysozoa</taxon>
        <taxon>Arthropoda</taxon>
        <taxon>Hexapoda</taxon>
        <taxon>Insecta</taxon>
        <taxon>Pterygota</taxon>
        <taxon>Neoptera</taxon>
        <taxon>Endopterygota</taxon>
        <taxon>Hymenoptera</taxon>
        <taxon>Apocrita</taxon>
        <taxon>Proctotrupomorpha</taxon>
        <taxon>Chalcidoidea</taxon>
        <taxon>Aphelinidae</taxon>
        <taxon>Aphelininae</taxon>
        <taxon>Eretmocerus</taxon>
    </lineage>
</organism>
<keyword evidence="2" id="KW-1185">Reference proteome</keyword>
<sequence>MFRRPSLLPALALLLWISEVLSEDAPIQDPITNVGNHQFLVTIDIISETTLKPVTSTQTGAIISKDYVLGTSPTVNISNLRFIVRVGSNLFDKDGEEYEAELVILNTSTPEEPLNRGEELNQLKLVLYKVKKPIQFGEKANPVGLFDANDETIMNHEVILIGWGFNNNDTSSSILKRRILDFEVNLLKNDECNTLKRKDMSETGVENIPQIEKYLLPKSYSCASESDNNKNLSVIQPVDGAMLVSDEKLVGLFTGYMKADKIYYVYADVAHYSQSIRSVTGL</sequence>